<protein>
    <recommendedName>
        <fullName evidence="3">Nucleotidyl transferase AbiEii toxin, Type IV TA system</fullName>
    </recommendedName>
</protein>
<comment type="caution">
    <text evidence="1">The sequence shown here is derived from an EMBL/GenBank/DDBJ whole genome shotgun (WGS) entry which is preliminary data.</text>
</comment>
<gene>
    <name evidence="1" type="ORF">NS359_11800</name>
</gene>
<dbReference type="InterPro" id="IPR043519">
    <property type="entry name" value="NT_sf"/>
</dbReference>
<dbReference type="SUPFAM" id="SSF81301">
    <property type="entry name" value="Nucleotidyltransferase"/>
    <property type="match status" value="1"/>
</dbReference>
<evidence type="ECO:0008006" key="3">
    <source>
        <dbReference type="Google" id="ProtNLM"/>
    </source>
</evidence>
<dbReference type="PATRIC" id="fig|465820.4.peg.2609"/>
<dbReference type="OrthoDB" id="3870258at2"/>
<proteinExistence type="predicted"/>
<name>A0A147DNZ4_9MICO</name>
<dbReference type="InterPro" id="IPR014942">
    <property type="entry name" value="AbiEii"/>
</dbReference>
<dbReference type="AlphaFoldDB" id="A0A147DNZ4"/>
<accession>A0A147DNZ4</accession>
<dbReference type="Pfam" id="PF08843">
    <property type="entry name" value="AbiEii"/>
    <property type="match status" value="1"/>
</dbReference>
<reference evidence="1 2" key="1">
    <citation type="journal article" date="2016" name="Front. Microbiol.">
        <title>Genomic Resource of Rice Seed Associated Bacteria.</title>
        <authorList>
            <person name="Midha S."/>
            <person name="Bansal K."/>
            <person name="Sharma S."/>
            <person name="Kumar N."/>
            <person name="Patil P.P."/>
            <person name="Chaudhry V."/>
            <person name="Patil P.B."/>
        </authorList>
    </citation>
    <scope>NUCLEOTIDE SEQUENCE [LARGE SCALE GENOMIC DNA]</scope>
    <source>
        <strain evidence="1 2">NS359</strain>
    </source>
</reference>
<dbReference type="Gene3D" id="3.30.460.40">
    <property type="match status" value="1"/>
</dbReference>
<dbReference type="EMBL" id="LDRC01000060">
    <property type="protein sequence ID" value="KTR51140.1"/>
    <property type="molecule type" value="Genomic_DNA"/>
</dbReference>
<evidence type="ECO:0000313" key="2">
    <source>
        <dbReference type="Proteomes" id="UP000072763"/>
    </source>
</evidence>
<sequence length="214" mass="23519">MQRRVAAIALAATHDSGFALAGSGAIREHGFTSRPTADVDLFTDRRDAPAFDRALDDVVAQLVCEGFDVDVVRRFELFARLRVALGDEAVEVDLGADWRARQPVVLALGPVLDEYDAVSNKVAALFSRAEARDYLDVDAIRRSGRFSDAELLDGAAEHDDGFDRRLFADALRQVRRIGVRRVREYGVTSAELSGVERRLTDWADEIEAATRAGG</sequence>
<dbReference type="Proteomes" id="UP000072763">
    <property type="component" value="Unassembled WGS sequence"/>
</dbReference>
<organism evidence="1 2">
    <name type="scientific">Curtobacterium oceanosedimentum</name>
    <dbReference type="NCBI Taxonomy" id="465820"/>
    <lineage>
        <taxon>Bacteria</taxon>
        <taxon>Bacillati</taxon>
        <taxon>Actinomycetota</taxon>
        <taxon>Actinomycetes</taxon>
        <taxon>Micrococcales</taxon>
        <taxon>Microbacteriaceae</taxon>
        <taxon>Curtobacterium</taxon>
    </lineage>
</organism>
<evidence type="ECO:0000313" key="1">
    <source>
        <dbReference type="EMBL" id="KTR51140.1"/>
    </source>
</evidence>